<dbReference type="PANTHER" id="PTHR43133:SF51">
    <property type="entry name" value="RNA POLYMERASE SIGMA FACTOR"/>
    <property type="match status" value="1"/>
</dbReference>
<dbReference type="InterPro" id="IPR007627">
    <property type="entry name" value="RNA_pol_sigma70_r2"/>
</dbReference>
<dbReference type="Gene3D" id="1.10.10.10">
    <property type="entry name" value="Winged helix-like DNA-binding domain superfamily/Winged helix DNA-binding domain"/>
    <property type="match status" value="1"/>
</dbReference>
<evidence type="ECO:0000256" key="1">
    <source>
        <dbReference type="ARBA" id="ARBA00010641"/>
    </source>
</evidence>
<accession>A0ABT2TD03</accession>
<dbReference type="Pfam" id="PF04542">
    <property type="entry name" value="Sigma70_r2"/>
    <property type="match status" value="1"/>
</dbReference>
<evidence type="ECO:0000259" key="5">
    <source>
        <dbReference type="Pfam" id="PF04542"/>
    </source>
</evidence>
<evidence type="ECO:0000313" key="8">
    <source>
        <dbReference type="Proteomes" id="UP001652394"/>
    </source>
</evidence>
<feature type="domain" description="RNA polymerase sigma factor 70 region 4 type 2" evidence="6">
    <location>
        <begin position="107"/>
        <end position="158"/>
    </location>
</feature>
<dbReference type="Pfam" id="PF08281">
    <property type="entry name" value="Sigma70_r4_2"/>
    <property type="match status" value="1"/>
</dbReference>
<keyword evidence="8" id="KW-1185">Reference proteome</keyword>
<keyword evidence="3" id="KW-0731">Sigma factor</keyword>
<dbReference type="CDD" id="cd06171">
    <property type="entry name" value="Sigma70_r4"/>
    <property type="match status" value="1"/>
</dbReference>
<evidence type="ECO:0000259" key="6">
    <source>
        <dbReference type="Pfam" id="PF08281"/>
    </source>
</evidence>
<feature type="domain" description="RNA polymerase sigma-70 region 2" evidence="5">
    <location>
        <begin position="19"/>
        <end position="80"/>
    </location>
</feature>
<evidence type="ECO:0000256" key="2">
    <source>
        <dbReference type="ARBA" id="ARBA00023015"/>
    </source>
</evidence>
<dbReference type="InterPro" id="IPR013249">
    <property type="entry name" value="RNA_pol_sigma70_r4_t2"/>
</dbReference>
<dbReference type="Gene3D" id="1.10.1740.10">
    <property type="match status" value="1"/>
</dbReference>
<dbReference type="PANTHER" id="PTHR43133">
    <property type="entry name" value="RNA POLYMERASE ECF-TYPE SIGMA FACTO"/>
    <property type="match status" value="1"/>
</dbReference>
<organism evidence="7 8">
    <name type="scientific">Faecalicatena acetigenes</name>
    <dbReference type="NCBI Taxonomy" id="2981790"/>
    <lineage>
        <taxon>Bacteria</taxon>
        <taxon>Bacillati</taxon>
        <taxon>Bacillota</taxon>
        <taxon>Clostridia</taxon>
        <taxon>Lachnospirales</taxon>
        <taxon>Lachnospiraceae</taxon>
        <taxon>Faecalicatena</taxon>
    </lineage>
</organism>
<dbReference type="RefSeq" id="WP_059067222.1">
    <property type="nucleotide sequence ID" value="NZ_JAOQJX010000016.1"/>
</dbReference>
<comment type="similarity">
    <text evidence="1">Belongs to the sigma-70 factor family. ECF subfamily.</text>
</comment>
<dbReference type="EMBL" id="JAOQJX010000016">
    <property type="protein sequence ID" value="MCU6748130.1"/>
    <property type="molecule type" value="Genomic_DNA"/>
</dbReference>
<evidence type="ECO:0000256" key="3">
    <source>
        <dbReference type="ARBA" id="ARBA00023082"/>
    </source>
</evidence>
<dbReference type="InterPro" id="IPR014284">
    <property type="entry name" value="RNA_pol_sigma-70_dom"/>
</dbReference>
<protein>
    <submittedName>
        <fullName evidence="7">Sigma-70 family RNA polymerase sigma factor</fullName>
    </submittedName>
</protein>
<dbReference type="InterPro" id="IPR013324">
    <property type="entry name" value="RNA_pol_sigma_r3/r4-like"/>
</dbReference>
<reference evidence="7 8" key="1">
    <citation type="journal article" date="2021" name="ISME Commun">
        <title>Automated analysis of genomic sequences facilitates high-throughput and comprehensive description of bacteria.</title>
        <authorList>
            <person name="Hitch T.C.A."/>
        </authorList>
    </citation>
    <scope>NUCLEOTIDE SEQUENCE [LARGE SCALE GENOMIC DNA]</scope>
    <source>
        <strain evidence="7 8">H2_18</strain>
    </source>
</reference>
<dbReference type="Proteomes" id="UP001652394">
    <property type="component" value="Unassembled WGS sequence"/>
</dbReference>
<evidence type="ECO:0000256" key="4">
    <source>
        <dbReference type="ARBA" id="ARBA00023163"/>
    </source>
</evidence>
<dbReference type="SUPFAM" id="SSF88659">
    <property type="entry name" value="Sigma3 and sigma4 domains of RNA polymerase sigma factors"/>
    <property type="match status" value="1"/>
</dbReference>
<dbReference type="InterPro" id="IPR013325">
    <property type="entry name" value="RNA_pol_sigma_r2"/>
</dbReference>
<keyword evidence="4" id="KW-0804">Transcription</keyword>
<dbReference type="SUPFAM" id="SSF88946">
    <property type="entry name" value="Sigma2 domain of RNA polymerase sigma factors"/>
    <property type="match status" value="1"/>
</dbReference>
<sequence length="172" mass="20220">MKGLVQERYKIDTEKALLEYGDMVYRIAVLQMKNKSEAEDVFQEVFLRLVKYKNRIENEEHLKAWLIRVTINCCKKQFDNAYRRKTVPFVSEPGKEMSYEMETKEHSVYEAVQALPADYKNVIHLFYYEEYTVKQIGEVLNVSESLVKTRLSRARAKLREVLKGEFGHAGAI</sequence>
<evidence type="ECO:0000313" key="7">
    <source>
        <dbReference type="EMBL" id="MCU6748130.1"/>
    </source>
</evidence>
<dbReference type="InterPro" id="IPR036388">
    <property type="entry name" value="WH-like_DNA-bd_sf"/>
</dbReference>
<keyword evidence="2" id="KW-0805">Transcription regulation</keyword>
<comment type="caution">
    <text evidence="7">The sequence shown here is derived from an EMBL/GenBank/DDBJ whole genome shotgun (WGS) entry which is preliminary data.</text>
</comment>
<proteinExistence type="inferred from homology"/>
<dbReference type="InterPro" id="IPR039425">
    <property type="entry name" value="RNA_pol_sigma-70-like"/>
</dbReference>
<gene>
    <name evidence="7" type="ORF">OCV51_10775</name>
</gene>
<dbReference type="NCBIfam" id="TIGR02937">
    <property type="entry name" value="sigma70-ECF"/>
    <property type="match status" value="1"/>
</dbReference>
<name>A0ABT2TD03_9FIRM</name>